<evidence type="ECO:0000256" key="1">
    <source>
        <dbReference type="SAM" id="MobiDB-lite"/>
    </source>
</evidence>
<dbReference type="EMBL" id="FNOX01000001">
    <property type="protein sequence ID" value="SDX62935.1"/>
    <property type="molecule type" value="Genomic_DNA"/>
</dbReference>
<keyword evidence="2" id="KW-0732">Signal</keyword>
<organism evidence="3 4">
    <name type="scientific">Pseudomonas salomonii</name>
    <dbReference type="NCBI Taxonomy" id="191391"/>
    <lineage>
        <taxon>Bacteria</taxon>
        <taxon>Pseudomonadati</taxon>
        <taxon>Pseudomonadota</taxon>
        <taxon>Gammaproteobacteria</taxon>
        <taxon>Pseudomonadales</taxon>
        <taxon>Pseudomonadaceae</taxon>
        <taxon>Pseudomonas</taxon>
    </lineage>
</organism>
<evidence type="ECO:0000256" key="2">
    <source>
        <dbReference type="SAM" id="SignalP"/>
    </source>
</evidence>
<proteinExistence type="predicted"/>
<accession>A0A1H3D967</accession>
<sequence length="404" mass="45181">MKKTNCTVAVLCVNALFTSIWAGCVFADVTGDAVGQQVAADLTIRYNDTRMYFSRNSIPGFTVNGAILRATTPSAAYKFWDPSPNTKASGGWSYSYLRRDAKFKRLVRHENNGNFVYPPLLTPPDKKPVQVLCAFPEDGVSDRRTAQGCGVNTLATSDSRVCYEQGIINADQWVTKHLKDGHANVNQCAFNVRDEANEKGTQSFQAFIEVLSKDTTLFDQQNEMRLATWDSTQPKTLPIQALFYLAGGLPDARFDQKDFLGAAGICLPIIQLSLPQTQAQDARFVYLPADQQCSPTPSAQYIQSAVWVQRPDPGSRNRIEWSLSVTPTQYGRDAQADRTEAVYAELEKKFGNDPQWKNNDNGSMRRQLVCHYRIARGKTPWNLEPRRKDTTEQVAEDNGCNSSY</sequence>
<feature type="region of interest" description="Disordered" evidence="1">
    <location>
        <begin position="381"/>
        <end position="404"/>
    </location>
</feature>
<feature type="signal peptide" evidence="2">
    <location>
        <begin position="1"/>
        <end position="22"/>
    </location>
</feature>
<protein>
    <recommendedName>
        <fullName evidence="5">DUF2599 domain-containing protein</fullName>
    </recommendedName>
</protein>
<reference evidence="3 4" key="1">
    <citation type="submission" date="2016-10" db="EMBL/GenBank/DDBJ databases">
        <authorList>
            <person name="de Groot N.N."/>
        </authorList>
    </citation>
    <scope>NUCLEOTIDE SEQUENCE [LARGE SCALE GENOMIC DNA]</scope>
    <source>
        <strain evidence="3 4">ICMP 14252</strain>
    </source>
</reference>
<dbReference type="Proteomes" id="UP000182902">
    <property type="component" value="Unassembled WGS sequence"/>
</dbReference>
<feature type="chain" id="PRO_5010223661" description="DUF2599 domain-containing protein" evidence="2">
    <location>
        <begin position="23"/>
        <end position="404"/>
    </location>
</feature>
<dbReference type="PROSITE" id="PS51257">
    <property type="entry name" value="PROKAR_LIPOPROTEIN"/>
    <property type="match status" value="1"/>
</dbReference>
<name>A0A1H3D967_9PSED</name>
<evidence type="ECO:0008006" key="5">
    <source>
        <dbReference type="Google" id="ProtNLM"/>
    </source>
</evidence>
<evidence type="ECO:0000313" key="3">
    <source>
        <dbReference type="EMBL" id="SDX62935.1"/>
    </source>
</evidence>
<evidence type="ECO:0000313" key="4">
    <source>
        <dbReference type="Proteomes" id="UP000182902"/>
    </source>
</evidence>
<dbReference type="RefSeq" id="WP_083269303.1">
    <property type="nucleotide sequence ID" value="NZ_FNOX01000001.1"/>
</dbReference>
<dbReference type="Pfam" id="PF10783">
    <property type="entry name" value="DUF2599"/>
    <property type="match status" value="1"/>
</dbReference>
<dbReference type="AlphaFoldDB" id="A0A1H3D967"/>
<gene>
    <name evidence="3" type="ORF">SAMN05216247_101500</name>
</gene>
<dbReference type="InterPro" id="IPR019719">
    <property type="entry name" value="DUF2599"/>
</dbReference>